<evidence type="ECO:0000256" key="5">
    <source>
        <dbReference type="ARBA" id="ARBA00034545"/>
    </source>
</evidence>
<reference evidence="11" key="1">
    <citation type="journal article" date="2019" name="Int. J. Syst. Evol. Microbiol.">
        <title>The Global Catalogue of Microorganisms (GCM) 10K type strain sequencing project: providing services to taxonomists for standard genome sequencing and annotation.</title>
        <authorList>
            <consortium name="The Broad Institute Genomics Platform"/>
            <consortium name="The Broad Institute Genome Sequencing Center for Infectious Disease"/>
            <person name="Wu L."/>
            <person name="Ma J."/>
        </authorList>
    </citation>
    <scope>NUCLEOTIDE SEQUENCE [LARGE SCALE GENOMIC DNA]</scope>
    <source>
        <strain evidence="11">JCM 17927</strain>
    </source>
</reference>
<sequence>MATSTELKEIVKQKYSEIAQSEPSSGPVTSCGCGCSSEASVPTSCCSPATDLLEGIQMAESYQNMEGYVSGADLGLGCGLPTQFAQIKPGDVVVDLGSGAGNDCFVARAETGETGRVIGLDFTEKMVSRARQNAEALGYTNVEFVLGDIETMPLPNNLADVVVSNCVMNLVPNKRKAFEETYRILKPGGHFSVSDIVLEGDLPEGLQRDAELYAGCVSGAIQLTDYLAVVDEAGFRNIRLQKKREIHLPEDVLRNYLSEADIQAYREEGKGIFSVTVYAEK</sequence>
<dbReference type="GO" id="GO:0032259">
    <property type="term" value="P:methylation"/>
    <property type="evidence" value="ECO:0007669"/>
    <property type="project" value="UniProtKB-KW"/>
</dbReference>
<keyword evidence="2" id="KW-0949">S-adenosyl-L-methionine</keyword>
<dbReference type="SUPFAM" id="SSF53335">
    <property type="entry name" value="S-adenosyl-L-methionine-dependent methyltransferases"/>
    <property type="match status" value="1"/>
</dbReference>
<protein>
    <recommendedName>
        <fullName evidence="5">Arsenite methyltransferase</fullName>
        <ecNumber evidence="4">2.1.1.137</ecNumber>
    </recommendedName>
</protein>
<dbReference type="CDD" id="cd02440">
    <property type="entry name" value="AdoMet_MTases"/>
    <property type="match status" value="1"/>
</dbReference>
<evidence type="ECO:0000256" key="7">
    <source>
        <dbReference type="ARBA" id="ARBA00047943"/>
    </source>
</evidence>
<evidence type="ECO:0000256" key="6">
    <source>
        <dbReference type="ARBA" id="ARBA00047941"/>
    </source>
</evidence>
<evidence type="ECO:0000259" key="9">
    <source>
        <dbReference type="Pfam" id="PF13847"/>
    </source>
</evidence>
<feature type="domain" description="Methyltransferase" evidence="9">
    <location>
        <begin position="88"/>
        <end position="234"/>
    </location>
</feature>
<dbReference type="PANTHER" id="PTHR43675:SF8">
    <property type="entry name" value="ARSENITE METHYLTRANSFERASE"/>
    <property type="match status" value="1"/>
</dbReference>
<accession>A0ABP8ME51</accession>
<keyword evidence="1" id="KW-0808">Transferase</keyword>
<comment type="similarity">
    <text evidence="3">Belongs to the methyltransferase superfamily. Arsenite methyltransferase family.</text>
</comment>
<evidence type="ECO:0000256" key="3">
    <source>
        <dbReference type="ARBA" id="ARBA00034487"/>
    </source>
</evidence>
<dbReference type="NCBIfam" id="NF008823">
    <property type="entry name" value="PRK11873.1"/>
    <property type="match status" value="1"/>
</dbReference>
<comment type="catalytic activity">
    <reaction evidence="8">
        <text>arsenic triglutathione + 3 [thioredoxin]-dithiol + 3 S-adenosyl-L-methionine = trimethylarsine + 3 [thioredoxin]-disulfide + 3 glutathione + 3 S-adenosyl-L-homocysteine + 3 H(+)</text>
        <dbReference type="Rhea" id="RHEA:69432"/>
        <dbReference type="Rhea" id="RHEA-COMP:10698"/>
        <dbReference type="Rhea" id="RHEA-COMP:10700"/>
        <dbReference type="ChEBI" id="CHEBI:15378"/>
        <dbReference type="ChEBI" id="CHEBI:27130"/>
        <dbReference type="ChEBI" id="CHEBI:29950"/>
        <dbReference type="ChEBI" id="CHEBI:50058"/>
        <dbReference type="ChEBI" id="CHEBI:57856"/>
        <dbReference type="ChEBI" id="CHEBI:57925"/>
        <dbReference type="ChEBI" id="CHEBI:59789"/>
        <dbReference type="ChEBI" id="CHEBI:183640"/>
        <dbReference type="EC" id="2.1.1.137"/>
    </reaction>
</comment>
<evidence type="ECO:0000313" key="10">
    <source>
        <dbReference type="EMBL" id="GAA4447179.1"/>
    </source>
</evidence>
<dbReference type="GO" id="GO:0008168">
    <property type="term" value="F:methyltransferase activity"/>
    <property type="evidence" value="ECO:0007669"/>
    <property type="project" value="UniProtKB-KW"/>
</dbReference>
<evidence type="ECO:0000256" key="4">
    <source>
        <dbReference type="ARBA" id="ARBA00034521"/>
    </source>
</evidence>
<comment type="caution">
    <text evidence="10">The sequence shown here is derived from an EMBL/GenBank/DDBJ whole genome shotgun (WGS) entry which is preliminary data.</text>
</comment>
<dbReference type="InterPro" id="IPR026669">
    <property type="entry name" value="Arsenite_MeTrfase-like"/>
</dbReference>
<dbReference type="Pfam" id="PF13847">
    <property type="entry name" value="Methyltransf_31"/>
    <property type="match status" value="1"/>
</dbReference>
<gene>
    <name evidence="10" type="ORF">GCM10023189_03240</name>
</gene>
<comment type="catalytic activity">
    <reaction evidence="7">
        <text>arsenic triglutathione + 2 [thioredoxin]-dithiol + 2 S-adenosyl-L-methionine + H2O = dimethylarsinous acid + 2 [thioredoxin]-disulfide + 3 glutathione + 2 S-adenosyl-L-homocysteine + 2 H(+)</text>
        <dbReference type="Rhea" id="RHEA:69464"/>
        <dbReference type="Rhea" id="RHEA-COMP:10698"/>
        <dbReference type="Rhea" id="RHEA-COMP:10700"/>
        <dbReference type="ChEBI" id="CHEBI:15377"/>
        <dbReference type="ChEBI" id="CHEBI:15378"/>
        <dbReference type="ChEBI" id="CHEBI:23808"/>
        <dbReference type="ChEBI" id="CHEBI:29950"/>
        <dbReference type="ChEBI" id="CHEBI:50058"/>
        <dbReference type="ChEBI" id="CHEBI:57856"/>
        <dbReference type="ChEBI" id="CHEBI:57925"/>
        <dbReference type="ChEBI" id="CHEBI:59789"/>
        <dbReference type="ChEBI" id="CHEBI:183640"/>
        <dbReference type="EC" id="2.1.1.137"/>
    </reaction>
</comment>
<dbReference type="Gene3D" id="3.40.50.150">
    <property type="entry name" value="Vaccinia Virus protein VP39"/>
    <property type="match status" value="1"/>
</dbReference>
<dbReference type="InterPro" id="IPR025714">
    <property type="entry name" value="Methyltranfer_dom"/>
</dbReference>
<dbReference type="EC" id="2.1.1.137" evidence="4"/>
<keyword evidence="11" id="KW-1185">Reference proteome</keyword>
<dbReference type="Proteomes" id="UP001501175">
    <property type="component" value="Unassembled WGS sequence"/>
</dbReference>
<dbReference type="RefSeq" id="WP_345239931.1">
    <property type="nucleotide sequence ID" value="NZ_BAABHD010000003.1"/>
</dbReference>
<evidence type="ECO:0000256" key="2">
    <source>
        <dbReference type="ARBA" id="ARBA00022691"/>
    </source>
</evidence>
<evidence type="ECO:0000256" key="8">
    <source>
        <dbReference type="ARBA" id="ARBA00048428"/>
    </source>
</evidence>
<keyword evidence="10" id="KW-0489">Methyltransferase</keyword>
<evidence type="ECO:0000256" key="1">
    <source>
        <dbReference type="ARBA" id="ARBA00022679"/>
    </source>
</evidence>
<dbReference type="InterPro" id="IPR029063">
    <property type="entry name" value="SAM-dependent_MTases_sf"/>
</dbReference>
<organism evidence="10 11">
    <name type="scientific">Nibrella saemangeumensis</name>
    <dbReference type="NCBI Taxonomy" id="1084526"/>
    <lineage>
        <taxon>Bacteria</taxon>
        <taxon>Pseudomonadati</taxon>
        <taxon>Bacteroidota</taxon>
        <taxon>Cytophagia</taxon>
        <taxon>Cytophagales</taxon>
        <taxon>Spirosomataceae</taxon>
        <taxon>Nibrella</taxon>
    </lineage>
</organism>
<evidence type="ECO:0000313" key="11">
    <source>
        <dbReference type="Proteomes" id="UP001501175"/>
    </source>
</evidence>
<name>A0ABP8ME51_9BACT</name>
<comment type="catalytic activity">
    <reaction evidence="6">
        <text>arsenic triglutathione + [thioredoxin]-dithiol + S-adenosyl-L-methionine + 2 H2O = methylarsonous acid + [thioredoxin]-disulfide + 3 glutathione + S-adenosyl-L-homocysteine + H(+)</text>
        <dbReference type="Rhea" id="RHEA:69460"/>
        <dbReference type="Rhea" id="RHEA-COMP:10698"/>
        <dbReference type="Rhea" id="RHEA-COMP:10700"/>
        <dbReference type="ChEBI" id="CHEBI:15377"/>
        <dbReference type="ChEBI" id="CHEBI:15378"/>
        <dbReference type="ChEBI" id="CHEBI:17826"/>
        <dbReference type="ChEBI" id="CHEBI:29950"/>
        <dbReference type="ChEBI" id="CHEBI:50058"/>
        <dbReference type="ChEBI" id="CHEBI:57856"/>
        <dbReference type="ChEBI" id="CHEBI:57925"/>
        <dbReference type="ChEBI" id="CHEBI:59789"/>
        <dbReference type="ChEBI" id="CHEBI:183640"/>
        <dbReference type="EC" id="2.1.1.137"/>
    </reaction>
</comment>
<dbReference type="PANTHER" id="PTHR43675">
    <property type="entry name" value="ARSENITE METHYLTRANSFERASE"/>
    <property type="match status" value="1"/>
</dbReference>
<proteinExistence type="inferred from homology"/>
<dbReference type="EMBL" id="BAABHD010000003">
    <property type="protein sequence ID" value="GAA4447179.1"/>
    <property type="molecule type" value="Genomic_DNA"/>
</dbReference>